<evidence type="ECO:0000313" key="3">
    <source>
        <dbReference type="Proteomes" id="UP000446348"/>
    </source>
</evidence>
<dbReference type="RefSeq" id="WP_160209536.1">
    <property type="nucleotide sequence ID" value="NZ_QXWZ01000011.1"/>
</dbReference>
<gene>
    <name evidence="2" type="ORF">D3Z39_07425</name>
</gene>
<dbReference type="OrthoDB" id="9907041at2"/>
<accession>A0A845RGL3</accession>
<feature type="region of interest" description="Disordered" evidence="1">
    <location>
        <begin position="46"/>
        <end position="86"/>
    </location>
</feature>
<feature type="compositionally biased region" description="Basic residues" evidence="1">
    <location>
        <begin position="1"/>
        <end position="11"/>
    </location>
</feature>
<name>A0A845RGL3_9FIRM</name>
<protein>
    <submittedName>
        <fullName evidence="2">Uncharacterized protein</fullName>
    </submittedName>
</protein>
<dbReference type="AlphaFoldDB" id="A0A845RGL3"/>
<evidence type="ECO:0000256" key="1">
    <source>
        <dbReference type="SAM" id="MobiDB-lite"/>
    </source>
</evidence>
<evidence type="ECO:0000313" key="2">
    <source>
        <dbReference type="EMBL" id="NBI78699.1"/>
    </source>
</evidence>
<comment type="caution">
    <text evidence="2">The sequence shown here is derived from an EMBL/GenBank/DDBJ whole genome shotgun (WGS) entry which is preliminary data.</text>
</comment>
<dbReference type="Proteomes" id="UP000446348">
    <property type="component" value="Unassembled WGS sequence"/>
</dbReference>
<proteinExistence type="predicted"/>
<feature type="compositionally biased region" description="Basic and acidic residues" evidence="1">
    <location>
        <begin position="65"/>
        <end position="80"/>
    </location>
</feature>
<dbReference type="EMBL" id="QXWZ01000011">
    <property type="protein sequence ID" value="NBI78699.1"/>
    <property type="molecule type" value="Genomic_DNA"/>
</dbReference>
<feature type="region of interest" description="Disordered" evidence="1">
    <location>
        <begin position="1"/>
        <end position="31"/>
    </location>
</feature>
<reference evidence="2 3" key="1">
    <citation type="submission" date="2018-08" db="EMBL/GenBank/DDBJ databases">
        <title>Murine metabolic-syndrome-specific gut microbial biobank.</title>
        <authorList>
            <person name="Liu C."/>
        </authorList>
    </citation>
    <scope>NUCLEOTIDE SEQUENCE [LARGE SCALE GENOMIC DNA]</scope>
    <source>
        <strain evidence="2 3">X69</strain>
    </source>
</reference>
<organism evidence="2 3">
    <name type="scientific">Anaerotruncus colihominis</name>
    <dbReference type="NCBI Taxonomy" id="169435"/>
    <lineage>
        <taxon>Bacteria</taxon>
        <taxon>Bacillati</taxon>
        <taxon>Bacillota</taxon>
        <taxon>Clostridia</taxon>
        <taxon>Eubacteriales</taxon>
        <taxon>Oscillospiraceae</taxon>
        <taxon>Anaerotruncus</taxon>
    </lineage>
</organism>
<sequence>MFMAKQRRAGGRRSALAAQTGRSGTPAPLIRRTVAPAVVALPQVEIAGEPPGPVHALNSAPIQAKPEESKPERKAREAQEARAAQKAQKLRELQQARAADIQAAQSATPSKGAAFDAMHQAHMQKLAGNQRELRPYQVELQDRIDRGEIGLERDVSKLPGLFGAGGYDLARDRAGIQRRFDASPLANQALFSRAFTSGAFRGFQAPKEPGGAYYQPGTHKIAIEPEKDAQDQRGAYSVLFHEANHFVDNQAGADAILPADVAESEKILNLSRQMGSNSAMLSQLEVELDKKRKGFQPGGVWEQDSSSHISTYSEESAGWYEGAYRDFENYRDNFFKAAHGKGKSEADRAAVEEAIKKRLYFDIVRRAQATADRGGDLEIYGGSVEAAQQIAGMKLEQLKSLSLKEQRQFLIDSNPLGRGKFSNGKTNLSAGVQDAFRGFAHREMRDSTGTSPAEKQRKALNEDLSKSLPWGHGYDYNTKTPDQTLGVHRDARKGNHSTLHEMMANMSEAFMDDDMEKQLYFEEFMPNAMQAYQRTIHKAALGELGVAYNRKYVKRSH</sequence>